<name>A0A421DKQ5_9GAMM</name>
<evidence type="ECO:0000313" key="1">
    <source>
        <dbReference type="EMBL" id="RLM20295.1"/>
    </source>
</evidence>
<proteinExistence type="predicted"/>
<organism evidence="1 2">
    <name type="scientific">Brenneria alni</name>
    <dbReference type="NCBI Taxonomy" id="71656"/>
    <lineage>
        <taxon>Bacteria</taxon>
        <taxon>Pseudomonadati</taxon>
        <taxon>Pseudomonadota</taxon>
        <taxon>Gammaproteobacteria</taxon>
        <taxon>Enterobacterales</taxon>
        <taxon>Pectobacteriaceae</taxon>
        <taxon>Brenneria</taxon>
    </lineage>
</organism>
<comment type="caution">
    <text evidence="1">The sequence shown here is derived from an EMBL/GenBank/DDBJ whole genome shotgun (WGS) entry which is preliminary data.</text>
</comment>
<dbReference type="Proteomes" id="UP000285648">
    <property type="component" value="Unassembled WGS sequence"/>
</dbReference>
<gene>
    <name evidence="1" type="ORF">BIY29_15395</name>
</gene>
<accession>A0A421DKQ5</accession>
<reference evidence="1 2" key="1">
    <citation type="submission" date="2016-09" db="EMBL/GenBank/DDBJ databases">
        <authorList>
            <person name="Doonan J."/>
            <person name="Pachebat J.A."/>
            <person name="Golyshin P.N."/>
            <person name="Denman S."/>
            <person name="Mcdonald J.E."/>
        </authorList>
    </citation>
    <scope>NUCLEOTIDE SEQUENCE [LARGE SCALE GENOMIC DNA]</scope>
    <source>
        <strain evidence="1 2">NCPPB 3934</strain>
    </source>
</reference>
<sequence>MRSKLQEDKKRLCEHMHDAIPEQGRWLRVVVTGYFAYHAVPTNSRALGVFLPLSLTAVAAL</sequence>
<protein>
    <submittedName>
        <fullName evidence="1">Uncharacterized protein</fullName>
    </submittedName>
</protein>
<keyword evidence="2" id="KW-1185">Reference proteome</keyword>
<dbReference type="AlphaFoldDB" id="A0A421DKQ5"/>
<dbReference type="EMBL" id="MJLZ01000041">
    <property type="protein sequence ID" value="RLM20295.1"/>
    <property type="molecule type" value="Genomic_DNA"/>
</dbReference>
<evidence type="ECO:0000313" key="2">
    <source>
        <dbReference type="Proteomes" id="UP000285648"/>
    </source>
</evidence>